<dbReference type="Proteomes" id="UP001165121">
    <property type="component" value="Unassembled WGS sequence"/>
</dbReference>
<organism evidence="1 2">
    <name type="scientific">Phytophthora fragariaefolia</name>
    <dbReference type="NCBI Taxonomy" id="1490495"/>
    <lineage>
        <taxon>Eukaryota</taxon>
        <taxon>Sar</taxon>
        <taxon>Stramenopiles</taxon>
        <taxon>Oomycota</taxon>
        <taxon>Peronosporomycetes</taxon>
        <taxon>Peronosporales</taxon>
        <taxon>Peronosporaceae</taxon>
        <taxon>Phytophthora</taxon>
    </lineage>
</organism>
<comment type="caution">
    <text evidence="1">The sequence shown here is derived from an EMBL/GenBank/DDBJ whole genome shotgun (WGS) entry which is preliminary data.</text>
</comment>
<gene>
    <name evidence="1" type="ORF">Pfra01_001620800</name>
</gene>
<name>A0A9W6XUI6_9STRA</name>
<keyword evidence="2" id="KW-1185">Reference proteome</keyword>
<reference evidence="1" key="1">
    <citation type="submission" date="2023-04" db="EMBL/GenBank/DDBJ databases">
        <title>Phytophthora fragariaefolia NBRC 109709.</title>
        <authorList>
            <person name="Ichikawa N."/>
            <person name="Sato H."/>
            <person name="Tonouchi N."/>
        </authorList>
    </citation>
    <scope>NUCLEOTIDE SEQUENCE</scope>
    <source>
        <strain evidence="1">NBRC 109709</strain>
    </source>
</reference>
<protein>
    <submittedName>
        <fullName evidence="1">Unnamed protein product</fullName>
    </submittedName>
</protein>
<dbReference type="EMBL" id="BSXT01001809">
    <property type="protein sequence ID" value="GMF45368.1"/>
    <property type="molecule type" value="Genomic_DNA"/>
</dbReference>
<sequence length="188" mass="21167">MFMGDAGSAQFNAAARDFGQFNWALKRDYTEHRLLKMGELLQQVRPCCHQHSIDVRNFTTTPIPSKELLSRVKTLQRQQLILEYTPPRMGLNFLLGTSANVVDVVYISPLRVYNAVTKRFTEHTQVSAQISAICLGWKQRTNLLRGGLWIWQATPVLADTSSVGKGDLQSLQIIGERRPVQAVAKQVS</sequence>
<proteinExistence type="predicted"/>
<evidence type="ECO:0000313" key="2">
    <source>
        <dbReference type="Proteomes" id="UP001165121"/>
    </source>
</evidence>
<dbReference type="AlphaFoldDB" id="A0A9W6XUI6"/>
<evidence type="ECO:0000313" key="1">
    <source>
        <dbReference type="EMBL" id="GMF45368.1"/>
    </source>
</evidence>
<accession>A0A9W6XUI6</accession>